<organism evidence="2 3">
    <name type="scientific">Massilia horti</name>
    <dbReference type="NCBI Taxonomy" id="2562153"/>
    <lineage>
        <taxon>Bacteria</taxon>
        <taxon>Pseudomonadati</taxon>
        <taxon>Pseudomonadota</taxon>
        <taxon>Betaproteobacteria</taxon>
        <taxon>Burkholderiales</taxon>
        <taxon>Oxalobacteraceae</taxon>
        <taxon>Telluria group</taxon>
        <taxon>Massilia</taxon>
    </lineage>
</organism>
<comment type="caution">
    <text evidence="2">The sequence shown here is derived from an EMBL/GenBank/DDBJ whole genome shotgun (WGS) entry which is preliminary data.</text>
</comment>
<dbReference type="NCBIfam" id="TIGR03016">
    <property type="entry name" value="pepcterm_hypo_1"/>
    <property type="match status" value="1"/>
</dbReference>
<keyword evidence="3" id="KW-1185">Reference proteome</keyword>
<reference evidence="2 3" key="1">
    <citation type="submission" date="2019-03" db="EMBL/GenBank/DDBJ databases">
        <title>Draft genome of Massilia hortus sp. nov., a novel bacterial species of the Oxalobacteraceae family.</title>
        <authorList>
            <person name="Peta V."/>
            <person name="Raths R."/>
            <person name="Bucking H."/>
        </authorList>
    </citation>
    <scope>NUCLEOTIDE SEQUENCE [LARGE SCALE GENOMIC DNA]</scope>
    <source>
        <strain evidence="2 3">ONC3</strain>
    </source>
</reference>
<dbReference type="Proteomes" id="UP000297258">
    <property type="component" value="Unassembled WGS sequence"/>
</dbReference>
<feature type="chain" id="PRO_5021295604" evidence="1">
    <location>
        <begin position="35"/>
        <end position="519"/>
    </location>
</feature>
<dbReference type="SUPFAM" id="SSF56935">
    <property type="entry name" value="Porins"/>
    <property type="match status" value="1"/>
</dbReference>
<feature type="signal peptide" evidence="1">
    <location>
        <begin position="1"/>
        <end position="34"/>
    </location>
</feature>
<dbReference type="InterPro" id="IPR017467">
    <property type="entry name" value="CHP03016_PEP-CTERM"/>
</dbReference>
<dbReference type="AlphaFoldDB" id="A0A4Y9SYP9"/>
<accession>A0A4Y9SYP9</accession>
<protein>
    <submittedName>
        <fullName evidence="2">TIGR03016 family PEP-CTERM system-associated outer membrane protein</fullName>
    </submittedName>
</protein>
<keyword evidence="1" id="KW-0732">Signal</keyword>
<proteinExistence type="predicted"/>
<name>A0A4Y9SYP9_9BURK</name>
<evidence type="ECO:0000313" key="2">
    <source>
        <dbReference type="EMBL" id="TFW30687.1"/>
    </source>
</evidence>
<evidence type="ECO:0000313" key="3">
    <source>
        <dbReference type="Proteomes" id="UP000297258"/>
    </source>
</evidence>
<evidence type="ECO:0000256" key="1">
    <source>
        <dbReference type="SAM" id="SignalP"/>
    </source>
</evidence>
<gene>
    <name evidence="2" type="ORF">E4O92_16110</name>
</gene>
<dbReference type="OrthoDB" id="8522878at2"/>
<sequence length="519" mass="56856">MTITMADRSGAGPALPARALLPLLVALACAPASAELKFIPGVTLTETWTDNVNLAEPALARREWITDLAPSFALVENNRRLQLNASYQFHVYNYSDKTAPNIYDNNRQLQANLKARVVDELLFLDAAAMRGQQAISAFAPQVEGAPYSSFNRTEVSTWRVSPYLAHRLGGGTDLMLRYTRDSVQTNQQGYGNTHADSVTASASSRPGVRLGWNLRYDRQHLVDKLAGDSVSTNEMAGLSYRVQPSLAVRAAIGHDNYDYHALGGRSGGGNWNIGFDWTPSPRTSLSASTGHRYYGQSHALNALHRSRHTVWSFNYDEAVTTTRSQFLLPATIDTADLLDRLFMPNIPDPVARRQAVEAYLRATGLPASLAENVNYLSNRYMLQKQFQASAGFNGAHSMLLLSLFDTRRTALSLQQTDSQLLGSHLSNLNDDVRMKGAAANFNYSLSSRSQASVSLTSSRSNSLSTGLKQDNRALRVGLSRRFQRKLYGSVEARHAKGTAIGGGRTYTENAVSASLSLTL</sequence>
<dbReference type="EMBL" id="SPUM01000108">
    <property type="protein sequence ID" value="TFW30687.1"/>
    <property type="molecule type" value="Genomic_DNA"/>
</dbReference>